<name>A0A897MQT2_9EURY</name>
<keyword evidence="2" id="KW-1185">Reference proteome</keyword>
<dbReference type="KEGG" id="hara:AArcS_1571"/>
<evidence type="ECO:0000313" key="1">
    <source>
        <dbReference type="EMBL" id="QSG02782.1"/>
    </source>
</evidence>
<organism evidence="1 2">
    <name type="scientific">Natranaeroarchaeum sulfidigenes</name>
    <dbReference type="NCBI Taxonomy" id="2784880"/>
    <lineage>
        <taxon>Archaea</taxon>
        <taxon>Methanobacteriati</taxon>
        <taxon>Methanobacteriota</taxon>
        <taxon>Stenosarchaea group</taxon>
        <taxon>Halobacteria</taxon>
        <taxon>Halobacteriales</taxon>
        <taxon>Natronoarchaeaceae</taxon>
        <taxon>Natranaeroarchaeum</taxon>
    </lineage>
</organism>
<gene>
    <name evidence="1" type="ORF">AArcS_1571</name>
</gene>
<dbReference type="EMBL" id="CP064786">
    <property type="protein sequence ID" value="QSG02782.1"/>
    <property type="molecule type" value="Genomic_DNA"/>
</dbReference>
<proteinExistence type="predicted"/>
<accession>A0A897MQT2</accession>
<reference evidence="1" key="1">
    <citation type="submission" date="2020-11" db="EMBL/GenBank/DDBJ databases">
        <title>Carbohydrate-dependent, anaerobic sulfur respiration: A novel catabolism in halophilic archaea.</title>
        <authorList>
            <person name="Sorokin D.Y."/>
            <person name="Messina E."/>
            <person name="Smedile F."/>
            <person name="La Cono V."/>
            <person name="Hallsworth J.E."/>
            <person name="Yakimov M.M."/>
        </authorList>
    </citation>
    <scope>NUCLEOTIDE SEQUENCE</scope>
    <source>
        <strain evidence="1">AArc-S</strain>
    </source>
</reference>
<dbReference type="Proteomes" id="UP000663586">
    <property type="component" value="Chromosome"/>
</dbReference>
<dbReference type="AlphaFoldDB" id="A0A897MQT2"/>
<protein>
    <submittedName>
        <fullName evidence="1">Uncharacterized protein</fullName>
    </submittedName>
</protein>
<evidence type="ECO:0000313" key="2">
    <source>
        <dbReference type="Proteomes" id="UP000663586"/>
    </source>
</evidence>
<sequence>MTIDFILYQTTDGQELQKVIKDGNQSDCFIDTITTILVEKAYQIREIDYLHG</sequence>